<feature type="signal peptide" evidence="1">
    <location>
        <begin position="1"/>
        <end position="18"/>
    </location>
</feature>
<name>A0A8H7CNU1_9AGAR</name>
<dbReference type="Gene3D" id="2.60.40.1190">
    <property type="match status" value="1"/>
</dbReference>
<dbReference type="AlphaFoldDB" id="A0A8H7CNU1"/>
<dbReference type="Proteomes" id="UP000620124">
    <property type="component" value="Unassembled WGS sequence"/>
</dbReference>
<dbReference type="OrthoDB" id="61321at2759"/>
<accession>A0A8H7CNU1</accession>
<sequence length="228" mass="25062">MLLSAILVAAAAVAPALAASNISVPTLNVPACPKKGTVTYNKSVPDKVAFPLTKVEVCYDNSHIDITFTAFNETDFFVNSSYGTNDPIYQYTAMETFISRGTGDPQTYLEFEVAPNNVTFQAFIYNPSKVRADGAPFDTFYVATPLIDGLTATTTLDKPKGLWVSSARIPLGFFNVDDGTAKGTVWRMNFFRIITHMATFPAQFYGAWSQPDEANFHMSPYFGHVNFV</sequence>
<reference evidence="2" key="1">
    <citation type="submission" date="2020-05" db="EMBL/GenBank/DDBJ databases">
        <title>Mycena genomes resolve the evolution of fungal bioluminescence.</title>
        <authorList>
            <person name="Tsai I.J."/>
        </authorList>
    </citation>
    <scope>NUCLEOTIDE SEQUENCE</scope>
    <source>
        <strain evidence="2">CCC161011</strain>
    </source>
</reference>
<keyword evidence="1" id="KW-0732">Signal</keyword>
<evidence type="ECO:0000313" key="2">
    <source>
        <dbReference type="EMBL" id="KAF7342088.1"/>
    </source>
</evidence>
<organism evidence="2 3">
    <name type="scientific">Mycena venus</name>
    <dbReference type="NCBI Taxonomy" id="2733690"/>
    <lineage>
        <taxon>Eukaryota</taxon>
        <taxon>Fungi</taxon>
        <taxon>Dikarya</taxon>
        <taxon>Basidiomycota</taxon>
        <taxon>Agaricomycotina</taxon>
        <taxon>Agaricomycetes</taxon>
        <taxon>Agaricomycetidae</taxon>
        <taxon>Agaricales</taxon>
        <taxon>Marasmiineae</taxon>
        <taxon>Mycenaceae</taxon>
        <taxon>Mycena</taxon>
    </lineage>
</organism>
<feature type="chain" id="PRO_5034850013" evidence="1">
    <location>
        <begin position="19"/>
        <end position="228"/>
    </location>
</feature>
<dbReference type="EMBL" id="JACAZI010000017">
    <property type="protein sequence ID" value="KAF7342088.1"/>
    <property type="molecule type" value="Genomic_DNA"/>
</dbReference>
<evidence type="ECO:0000313" key="3">
    <source>
        <dbReference type="Proteomes" id="UP000620124"/>
    </source>
</evidence>
<comment type="caution">
    <text evidence="2">The sequence shown here is derived from an EMBL/GenBank/DDBJ whole genome shotgun (WGS) entry which is preliminary data.</text>
</comment>
<evidence type="ECO:0000256" key="1">
    <source>
        <dbReference type="SAM" id="SignalP"/>
    </source>
</evidence>
<keyword evidence="3" id="KW-1185">Reference proteome</keyword>
<gene>
    <name evidence="2" type="ORF">MVEN_01796100</name>
</gene>
<protein>
    <submittedName>
        <fullName evidence="2">Putative domon-like type 9 carbohydrate-binding module domain</fullName>
    </submittedName>
</protein>
<proteinExistence type="predicted"/>
<dbReference type="SUPFAM" id="SSF49344">
    <property type="entry name" value="CBD9-like"/>
    <property type="match status" value="1"/>
</dbReference>
<dbReference type="CDD" id="cd09620">
    <property type="entry name" value="CBM9_like_3"/>
    <property type="match status" value="1"/>
</dbReference>